<feature type="transmembrane region" description="Helical" evidence="1">
    <location>
        <begin position="293"/>
        <end position="314"/>
    </location>
</feature>
<dbReference type="InterPro" id="IPR010266">
    <property type="entry name" value="NnrS"/>
</dbReference>
<feature type="transmembrane region" description="Helical" evidence="1">
    <location>
        <begin position="265"/>
        <end position="287"/>
    </location>
</feature>
<feature type="transmembrane region" description="Helical" evidence="1">
    <location>
        <begin position="54"/>
        <end position="75"/>
    </location>
</feature>
<dbReference type="EMBL" id="FO203512">
    <property type="protein sequence ID" value="CCK76952.1"/>
    <property type="molecule type" value="Genomic_DNA"/>
</dbReference>
<feature type="transmembrane region" description="Helical" evidence="1">
    <location>
        <begin position="167"/>
        <end position="188"/>
    </location>
</feature>
<dbReference type="HOGENOM" id="CLU_041785_2_0_6"/>
<feature type="transmembrane region" description="Helical" evidence="1">
    <location>
        <begin position="95"/>
        <end position="117"/>
    </location>
</feature>
<feature type="transmembrane region" description="Helical" evidence="1">
    <location>
        <begin position="357"/>
        <end position="379"/>
    </location>
</feature>
<accession>R4YPJ2</accession>
<organism evidence="2 3">
    <name type="scientific">Oleispira antarctica RB-8</name>
    <dbReference type="NCBI Taxonomy" id="698738"/>
    <lineage>
        <taxon>Bacteria</taxon>
        <taxon>Pseudomonadati</taxon>
        <taxon>Pseudomonadota</taxon>
        <taxon>Gammaproteobacteria</taxon>
        <taxon>Oceanospirillales</taxon>
        <taxon>Oceanospirillaceae</taxon>
        <taxon>Oleispira</taxon>
    </lineage>
</organism>
<sequence length="388" mass="43181">MEGLLTITNNSPSKPPFANIYWFPLAALYAALALPLSVGGQLRWFSAPAGLQHAWGHGHEMIFGFVLAVIAGYIAGPQPKRQAFKMIGLWLVARMSFWLAPTSIFTALLNITFAGILAWKLAPIFLRRATKWRNKSVGLVLIGLAIAAIGFHSILQNFGPAILSLKFLTAAVLLLSTLMFFMGGRIIAPALAGHFKQHNRFLKDRVQPRIEGSILALLCLILTLNFIPFSWAAKLMAGLLFFTALLCCIRMLRWRPWWCYNRMDLLSMLLGYSWIIVGWVYMGLSLIQPNISITHALHAITVGAIGTLTLTVMARSRSHRVLRTPNAKPFIYTLSLLISIATLLRLNLVSLGYSHSLVLAAACWSTAFIGLFIWLLWLAKVENRKLRG</sequence>
<evidence type="ECO:0000313" key="2">
    <source>
        <dbReference type="EMBL" id="CCK76952.1"/>
    </source>
</evidence>
<feature type="transmembrane region" description="Helical" evidence="1">
    <location>
        <begin position="137"/>
        <end position="155"/>
    </location>
</feature>
<proteinExistence type="predicted"/>
<dbReference type="KEGG" id="oai:OLEAN_C27760"/>
<feature type="transmembrane region" description="Helical" evidence="1">
    <location>
        <begin position="330"/>
        <end position="351"/>
    </location>
</feature>
<feature type="transmembrane region" description="Helical" evidence="1">
    <location>
        <begin position="20"/>
        <end position="42"/>
    </location>
</feature>
<dbReference type="Proteomes" id="UP000032749">
    <property type="component" value="Chromosome"/>
</dbReference>
<dbReference type="OrthoDB" id="6372248at2"/>
<keyword evidence="3" id="KW-1185">Reference proteome</keyword>
<gene>
    <name evidence="2" type="ORF">OLEAN_C27760</name>
</gene>
<dbReference type="STRING" id="698738.OLEAN_C27760"/>
<protein>
    <submittedName>
        <fullName evidence="2">NnrS family protein probable</fullName>
    </submittedName>
</protein>
<keyword evidence="1" id="KW-0472">Membrane</keyword>
<evidence type="ECO:0000256" key="1">
    <source>
        <dbReference type="SAM" id="Phobius"/>
    </source>
</evidence>
<name>R4YPJ2_OLEAN</name>
<dbReference type="Pfam" id="PF05940">
    <property type="entry name" value="NnrS"/>
    <property type="match status" value="1"/>
</dbReference>
<evidence type="ECO:0000313" key="3">
    <source>
        <dbReference type="Proteomes" id="UP000032749"/>
    </source>
</evidence>
<feature type="transmembrane region" description="Helical" evidence="1">
    <location>
        <begin position="209"/>
        <end position="229"/>
    </location>
</feature>
<feature type="transmembrane region" description="Helical" evidence="1">
    <location>
        <begin position="235"/>
        <end position="253"/>
    </location>
</feature>
<reference evidence="2 3" key="1">
    <citation type="journal article" date="2013" name="Nat. Commun.">
        <title>Genome sequence and functional genomic analysis of the oil-degrading bacterium Oleispira antarctica.</title>
        <authorList>
            <person name="Kube M."/>
            <person name="Chernikova T.N."/>
            <person name="Al-Ramahi Y."/>
            <person name="Beloqui A."/>
            <person name="Lopez-Cortez N."/>
            <person name="Guazzaroni M.E."/>
            <person name="Heipieper H.J."/>
            <person name="Klages S."/>
            <person name="Kotsyurbenko O.R."/>
            <person name="Langer I."/>
            <person name="Nechitaylo T.Y."/>
            <person name="Lunsdorf H."/>
            <person name="Fernandez M."/>
            <person name="Juarez S."/>
            <person name="Ciordia S."/>
            <person name="Singer A."/>
            <person name="Kagan O."/>
            <person name="Egorova O."/>
            <person name="Petit P.A."/>
            <person name="Stogios P."/>
            <person name="Kim Y."/>
            <person name="Tchigvintsev A."/>
            <person name="Flick R."/>
            <person name="Denaro R."/>
            <person name="Genovese M."/>
            <person name="Albar J.P."/>
            <person name="Reva O.N."/>
            <person name="Martinez-Gomariz M."/>
            <person name="Tran H."/>
            <person name="Ferrer M."/>
            <person name="Savchenko A."/>
            <person name="Yakunin A.F."/>
            <person name="Yakimov M.M."/>
            <person name="Golyshina O.V."/>
            <person name="Reinhardt R."/>
            <person name="Golyshin P.N."/>
        </authorList>
    </citation>
    <scope>NUCLEOTIDE SEQUENCE [LARGE SCALE GENOMIC DNA]</scope>
</reference>
<keyword evidence="1" id="KW-1133">Transmembrane helix</keyword>
<dbReference type="AlphaFoldDB" id="R4YPJ2"/>
<keyword evidence="1" id="KW-0812">Transmembrane</keyword>